<evidence type="ECO:0000313" key="2">
    <source>
        <dbReference type="EMBL" id="CAG9186990.1"/>
    </source>
</evidence>
<keyword evidence="3" id="KW-1185">Reference proteome</keyword>
<organism evidence="2 3">
    <name type="scientific">Cupriavidus pampae</name>
    <dbReference type="NCBI Taxonomy" id="659251"/>
    <lineage>
        <taxon>Bacteria</taxon>
        <taxon>Pseudomonadati</taxon>
        <taxon>Pseudomonadota</taxon>
        <taxon>Betaproteobacteria</taxon>
        <taxon>Burkholderiales</taxon>
        <taxon>Burkholderiaceae</taxon>
        <taxon>Cupriavidus</taxon>
    </lineage>
</organism>
<name>A0ABM8Y2L2_9BURK</name>
<protein>
    <recommendedName>
        <fullName evidence="1">Tn3 transposase DDE domain-containing protein</fullName>
    </recommendedName>
</protein>
<evidence type="ECO:0000259" key="1">
    <source>
        <dbReference type="Pfam" id="PF01526"/>
    </source>
</evidence>
<accession>A0ABM8Y2L2</accession>
<sequence>MLWLQPRAQPDRASVKSLSRKQVAWLNLHHITEERLDKAIVKVINAYNQFALPKYWGSGKRVSADGTQWSLYEQNLLSEYHIRYGGYGGIGYYHVSDMYIAIFRAFDSVRCA</sequence>
<feature type="domain" description="Tn3 transposase DDE" evidence="1">
    <location>
        <begin position="14"/>
        <end position="106"/>
    </location>
</feature>
<proteinExistence type="predicted"/>
<dbReference type="Proteomes" id="UP000706525">
    <property type="component" value="Unassembled WGS sequence"/>
</dbReference>
<reference evidence="2 3" key="1">
    <citation type="submission" date="2021-08" db="EMBL/GenBank/DDBJ databases">
        <authorList>
            <person name="Peeters C."/>
        </authorList>
    </citation>
    <scope>NUCLEOTIDE SEQUENCE [LARGE SCALE GENOMIC DNA]</scope>
    <source>
        <strain evidence="2 3">LMG 32289</strain>
    </source>
</reference>
<dbReference type="EMBL" id="CAJZAG010000023">
    <property type="protein sequence ID" value="CAG9186990.1"/>
    <property type="molecule type" value="Genomic_DNA"/>
</dbReference>
<evidence type="ECO:0000313" key="3">
    <source>
        <dbReference type="Proteomes" id="UP000706525"/>
    </source>
</evidence>
<comment type="caution">
    <text evidence="2">The sequence shown here is derived from an EMBL/GenBank/DDBJ whole genome shotgun (WGS) entry which is preliminary data.</text>
</comment>
<dbReference type="Pfam" id="PF01526">
    <property type="entry name" value="DDE_Tnp_Tn3"/>
    <property type="match status" value="1"/>
</dbReference>
<dbReference type="InterPro" id="IPR002513">
    <property type="entry name" value="Tn3_Tnp_DDE_dom"/>
</dbReference>
<gene>
    <name evidence="2" type="ORF">LMG32289_06726</name>
</gene>